<dbReference type="PROSITE" id="PS51464">
    <property type="entry name" value="SIS"/>
    <property type="match status" value="1"/>
</dbReference>
<name>A0A540VD33_9CHLR</name>
<evidence type="ECO:0000256" key="3">
    <source>
        <dbReference type="ARBA" id="ARBA00023163"/>
    </source>
</evidence>
<dbReference type="InterPro" id="IPR001347">
    <property type="entry name" value="SIS_dom"/>
</dbReference>
<dbReference type="Gene3D" id="1.10.10.10">
    <property type="entry name" value="Winged helix-like DNA-binding domain superfamily/Winged helix DNA-binding domain"/>
    <property type="match status" value="1"/>
</dbReference>
<keyword evidence="1" id="KW-0805">Transcription regulation</keyword>
<sequence>MYREKIREYYDHLSRSYRKVADFILSNYYEVSFMTAAQLAYSVGVDTTTVVRFSQRLGYNGYPELLNDIREQVKAEIYAAYEPRALSPEDPASAFKDRAEQEQHNLKQMLIHNPPDHVRRVAAMLEQARHIVLIAEGYANTVAEMAAEQLRHRGISAEAAADDPVRLAGTLLSLTPDMLVVGISATEYGENVANALAYARTRGCATLGIVGSLASPVNRMSDQVMYAPTDVAGPLPSIVALVAALSALVQVASKDSPQSVDARLEEFNRIYEFLTRREVELDALESEQ</sequence>
<dbReference type="OrthoDB" id="148317at2"/>
<protein>
    <submittedName>
        <fullName evidence="6">MurR/RpiR family transcriptional regulator</fullName>
    </submittedName>
</protein>
<dbReference type="EMBL" id="VIGC01000021">
    <property type="protein sequence ID" value="TQE94671.1"/>
    <property type="molecule type" value="Genomic_DNA"/>
</dbReference>
<dbReference type="Gene3D" id="3.40.50.10490">
    <property type="entry name" value="Glucose-6-phosphate isomerase like protein, domain 1"/>
    <property type="match status" value="1"/>
</dbReference>
<keyword evidence="3" id="KW-0804">Transcription</keyword>
<dbReference type="InterPro" id="IPR009057">
    <property type="entry name" value="Homeodomain-like_sf"/>
</dbReference>
<dbReference type="InterPro" id="IPR036388">
    <property type="entry name" value="WH-like_DNA-bd_sf"/>
</dbReference>
<dbReference type="InterPro" id="IPR046348">
    <property type="entry name" value="SIS_dom_sf"/>
</dbReference>
<reference evidence="6 7" key="1">
    <citation type="submission" date="2019-06" db="EMBL/GenBank/DDBJ databases">
        <title>Genome sequence of Litorilinea aerophila BAA-2444.</title>
        <authorList>
            <person name="Maclea K.S."/>
            <person name="Maurais E.G."/>
            <person name="Iannazzi L.C."/>
        </authorList>
    </citation>
    <scope>NUCLEOTIDE SEQUENCE [LARGE SCALE GENOMIC DNA]</scope>
    <source>
        <strain evidence="6 7">ATCC BAA-2444</strain>
    </source>
</reference>
<dbReference type="SUPFAM" id="SSF53697">
    <property type="entry name" value="SIS domain"/>
    <property type="match status" value="1"/>
</dbReference>
<dbReference type="PROSITE" id="PS51071">
    <property type="entry name" value="HTH_RPIR"/>
    <property type="match status" value="1"/>
</dbReference>
<keyword evidence="7" id="KW-1185">Reference proteome</keyword>
<dbReference type="Proteomes" id="UP000317371">
    <property type="component" value="Unassembled WGS sequence"/>
</dbReference>
<dbReference type="InterPro" id="IPR035472">
    <property type="entry name" value="RpiR-like_SIS"/>
</dbReference>
<keyword evidence="2" id="KW-0238">DNA-binding</keyword>
<dbReference type="InterPro" id="IPR047640">
    <property type="entry name" value="RpiR-like"/>
</dbReference>
<dbReference type="AlphaFoldDB" id="A0A540VD33"/>
<dbReference type="InParanoid" id="A0A540VD33"/>
<dbReference type="InterPro" id="IPR000281">
    <property type="entry name" value="HTH_RpiR"/>
</dbReference>
<dbReference type="GO" id="GO:0003700">
    <property type="term" value="F:DNA-binding transcription factor activity"/>
    <property type="evidence" value="ECO:0007669"/>
    <property type="project" value="InterPro"/>
</dbReference>
<evidence type="ECO:0000256" key="2">
    <source>
        <dbReference type="ARBA" id="ARBA00023125"/>
    </source>
</evidence>
<dbReference type="CDD" id="cd05013">
    <property type="entry name" value="SIS_RpiR"/>
    <property type="match status" value="1"/>
</dbReference>
<evidence type="ECO:0000313" key="7">
    <source>
        <dbReference type="Proteomes" id="UP000317371"/>
    </source>
</evidence>
<dbReference type="Pfam" id="PF01418">
    <property type="entry name" value="HTH_6"/>
    <property type="match status" value="1"/>
</dbReference>
<dbReference type="RefSeq" id="WP_141611063.1">
    <property type="nucleotide sequence ID" value="NZ_VIGC02000021.1"/>
</dbReference>
<dbReference type="GO" id="GO:0097367">
    <property type="term" value="F:carbohydrate derivative binding"/>
    <property type="evidence" value="ECO:0007669"/>
    <property type="project" value="InterPro"/>
</dbReference>
<gene>
    <name evidence="6" type="ORF">FKZ61_15530</name>
</gene>
<organism evidence="6 7">
    <name type="scientific">Litorilinea aerophila</name>
    <dbReference type="NCBI Taxonomy" id="1204385"/>
    <lineage>
        <taxon>Bacteria</taxon>
        <taxon>Bacillati</taxon>
        <taxon>Chloroflexota</taxon>
        <taxon>Caldilineae</taxon>
        <taxon>Caldilineales</taxon>
        <taxon>Caldilineaceae</taxon>
        <taxon>Litorilinea</taxon>
    </lineage>
</organism>
<dbReference type="FunCoup" id="A0A540VD33">
    <property type="interactions" value="36"/>
</dbReference>
<dbReference type="Pfam" id="PF01380">
    <property type="entry name" value="SIS"/>
    <property type="match status" value="1"/>
</dbReference>
<dbReference type="PANTHER" id="PTHR30514">
    <property type="entry name" value="GLUCOKINASE"/>
    <property type="match status" value="1"/>
</dbReference>
<evidence type="ECO:0000313" key="6">
    <source>
        <dbReference type="EMBL" id="TQE94671.1"/>
    </source>
</evidence>
<dbReference type="SUPFAM" id="SSF46689">
    <property type="entry name" value="Homeodomain-like"/>
    <property type="match status" value="1"/>
</dbReference>
<proteinExistence type="predicted"/>
<feature type="domain" description="SIS" evidence="5">
    <location>
        <begin position="121"/>
        <end position="257"/>
    </location>
</feature>
<comment type="caution">
    <text evidence="6">The sequence shown here is derived from an EMBL/GenBank/DDBJ whole genome shotgun (WGS) entry which is preliminary data.</text>
</comment>
<evidence type="ECO:0000259" key="4">
    <source>
        <dbReference type="PROSITE" id="PS51071"/>
    </source>
</evidence>
<dbReference type="GO" id="GO:0003677">
    <property type="term" value="F:DNA binding"/>
    <property type="evidence" value="ECO:0007669"/>
    <property type="project" value="UniProtKB-KW"/>
</dbReference>
<feature type="domain" description="HTH rpiR-type" evidence="4">
    <location>
        <begin position="1"/>
        <end position="76"/>
    </location>
</feature>
<evidence type="ECO:0000256" key="1">
    <source>
        <dbReference type="ARBA" id="ARBA00023015"/>
    </source>
</evidence>
<accession>A0A540VD33</accession>
<evidence type="ECO:0000259" key="5">
    <source>
        <dbReference type="PROSITE" id="PS51464"/>
    </source>
</evidence>
<dbReference type="GO" id="GO:1901135">
    <property type="term" value="P:carbohydrate derivative metabolic process"/>
    <property type="evidence" value="ECO:0007669"/>
    <property type="project" value="InterPro"/>
</dbReference>